<gene>
    <name evidence="9 12" type="primary">bioF</name>
    <name evidence="12" type="ORF">E3W66_01610</name>
</gene>
<dbReference type="PROSITE" id="PS00599">
    <property type="entry name" value="AA_TRANSFER_CLASS_2"/>
    <property type="match status" value="1"/>
</dbReference>
<dbReference type="Proteomes" id="UP000298133">
    <property type="component" value="Unassembled WGS sequence"/>
</dbReference>
<feature type="domain" description="Aminotransferase class I/classII large" evidence="11">
    <location>
        <begin position="43"/>
        <end position="384"/>
    </location>
</feature>
<keyword evidence="6 9" id="KW-0093">Biotin biosynthesis</keyword>
<dbReference type="NCBIfam" id="TIGR00858">
    <property type="entry name" value="bioF"/>
    <property type="match status" value="1"/>
</dbReference>
<dbReference type="InterPro" id="IPR015424">
    <property type="entry name" value="PyrdxlP-dep_Trfase"/>
</dbReference>
<evidence type="ECO:0000256" key="2">
    <source>
        <dbReference type="ARBA" id="ARBA00004746"/>
    </source>
</evidence>
<dbReference type="InterPro" id="IPR022834">
    <property type="entry name" value="AONS_Proteobacteria"/>
</dbReference>
<evidence type="ECO:0000256" key="3">
    <source>
        <dbReference type="ARBA" id="ARBA00010008"/>
    </source>
</evidence>
<feature type="binding site" evidence="9">
    <location>
        <position position="182"/>
    </location>
    <ligand>
        <name>pyridoxal 5'-phosphate</name>
        <dbReference type="ChEBI" id="CHEBI:597326"/>
    </ligand>
</feature>
<organism evidence="12 13">
    <name type="scientific">Gammaproteobacteria bacterium LSUCC0057</name>
    <dbReference type="NCBI Taxonomy" id="2559237"/>
    <lineage>
        <taxon>Bacteria</taxon>
        <taxon>Pseudomonadati</taxon>
        <taxon>Pseudomonadota</taxon>
        <taxon>Gammaproteobacteria</taxon>
        <taxon>Cellvibrionales</taxon>
        <taxon>Porticoccaceae</taxon>
        <taxon>SAR92 clade</taxon>
    </lineage>
</organism>
<dbReference type="GO" id="GO:0030170">
    <property type="term" value="F:pyridoxal phosphate binding"/>
    <property type="evidence" value="ECO:0007669"/>
    <property type="project" value="UniProtKB-UniRule"/>
</dbReference>
<comment type="subunit">
    <text evidence="4 9">Homodimer.</text>
</comment>
<dbReference type="OrthoDB" id="9807157at2"/>
<evidence type="ECO:0000313" key="12">
    <source>
        <dbReference type="EMBL" id="TFH68680.1"/>
    </source>
</evidence>
<keyword evidence="13" id="KW-1185">Reference proteome</keyword>
<dbReference type="Gene3D" id="3.40.640.10">
    <property type="entry name" value="Type I PLP-dependent aspartate aminotransferase-like (Major domain)"/>
    <property type="match status" value="1"/>
</dbReference>
<dbReference type="PANTHER" id="PTHR13693:SF100">
    <property type="entry name" value="8-AMINO-7-OXONONANOATE SYNTHASE"/>
    <property type="match status" value="1"/>
</dbReference>
<dbReference type="EMBL" id="SPIA01000001">
    <property type="protein sequence ID" value="TFH68680.1"/>
    <property type="molecule type" value="Genomic_DNA"/>
</dbReference>
<dbReference type="Gene3D" id="3.90.1150.10">
    <property type="entry name" value="Aspartate Aminotransferase, domain 1"/>
    <property type="match status" value="1"/>
</dbReference>
<dbReference type="SUPFAM" id="SSF53383">
    <property type="entry name" value="PLP-dependent transferases"/>
    <property type="match status" value="1"/>
</dbReference>
<feature type="binding site" evidence="9">
    <location>
        <position position="22"/>
    </location>
    <ligand>
        <name>substrate</name>
    </ligand>
</feature>
<evidence type="ECO:0000256" key="9">
    <source>
        <dbReference type="HAMAP-Rule" id="MF_01693"/>
    </source>
</evidence>
<evidence type="ECO:0000256" key="5">
    <source>
        <dbReference type="ARBA" id="ARBA00022679"/>
    </source>
</evidence>
<accession>A0A4Y8UIZ9</accession>
<comment type="catalytic activity">
    <reaction evidence="8 9">
        <text>6-carboxyhexanoyl-[ACP] + L-alanine + H(+) = (8S)-8-amino-7-oxononanoate + holo-[ACP] + CO2</text>
        <dbReference type="Rhea" id="RHEA:42288"/>
        <dbReference type="Rhea" id="RHEA-COMP:9685"/>
        <dbReference type="Rhea" id="RHEA-COMP:9955"/>
        <dbReference type="ChEBI" id="CHEBI:15378"/>
        <dbReference type="ChEBI" id="CHEBI:16526"/>
        <dbReference type="ChEBI" id="CHEBI:57972"/>
        <dbReference type="ChEBI" id="CHEBI:64479"/>
        <dbReference type="ChEBI" id="CHEBI:78846"/>
        <dbReference type="ChEBI" id="CHEBI:149468"/>
        <dbReference type="EC" id="2.3.1.47"/>
    </reaction>
</comment>
<reference evidence="12 13" key="1">
    <citation type="submission" date="2019-03" db="EMBL/GenBank/DDBJ databases">
        <title>Draft genome of Gammaproteobacteria bacterium LSUCC0057, a member of the SAR92 clade.</title>
        <authorList>
            <person name="Lanclos V.C."/>
            <person name="Doiron C."/>
            <person name="Henson M.W."/>
            <person name="Thrash J.C."/>
        </authorList>
    </citation>
    <scope>NUCLEOTIDE SEQUENCE [LARGE SCALE GENOMIC DNA]</scope>
    <source>
        <strain evidence="12 13">LSUCC0057</strain>
    </source>
</reference>
<dbReference type="GO" id="GO:0009102">
    <property type="term" value="P:biotin biosynthetic process"/>
    <property type="evidence" value="ECO:0007669"/>
    <property type="project" value="UniProtKB-UniRule"/>
</dbReference>
<dbReference type="InterPro" id="IPR001917">
    <property type="entry name" value="Aminotrans_II_pyridoxalP_BS"/>
</dbReference>
<evidence type="ECO:0000256" key="8">
    <source>
        <dbReference type="ARBA" id="ARBA00047715"/>
    </source>
</evidence>
<evidence type="ECO:0000256" key="7">
    <source>
        <dbReference type="ARBA" id="ARBA00022898"/>
    </source>
</evidence>
<sequence length="396" mass="42362">MSALERRLHQRLQQRDEQLRSRQRYASTARCQPHMQLAAGAQLCFASNDYLGLAGHPDLQAAAVAALAQYGTGAGASHLISGHHRAHAELEEALAEFTGRPRALLFGSGYAANMGTINALLGRGDLLLQDSLNHASLIDGGLLCRADSKRYRHADIDSAERQLESHQRAGAVTVLATDGVFSMDGDCAPLAQLAALCQPRDVALMVDDAHGFGLLGESGGGLVEELGLSLEQVPILVGTLGKSFGSYGAFVAGSANLIEALVQFSRSYIYTTAQPPAIAAASLAALQLVRRDRWRRDHLKQLISYFRRAGEQLALPLMPSQTAIQPLLIGDEARLMAIDAQLRQRGLWVGAIRPPTVAEGSARLRITLTAAHSRSDVDQLLEALGELCSSSALAPR</sequence>
<feature type="binding site" evidence="9">
    <location>
        <position position="356"/>
    </location>
    <ligand>
        <name>substrate</name>
    </ligand>
</feature>
<evidence type="ECO:0000256" key="10">
    <source>
        <dbReference type="PIRSR" id="PIRSR604723-51"/>
    </source>
</evidence>
<feature type="modified residue" description="N6-(pyridoxal phosphate)lysine" evidence="9 10">
    <location>
        <position position="242"/>
    </location>
</feature>
<comment type="caution">
    <text evidence="12">The sequence shown here is derived from an EMBL/GenBank/DDBJ whole genome shotgun (WGS) entry which is preliminary data.</text>
</comment>
<dbReference type="InterPro" id="IPR050087">
    <property type="entry name" value="AON_synthase_class-II"/>
</dbReference>
<dbReference type="InterPro" id="IPR004723">
    <property type="entry name" value="AONS_Archaea/Proteobacteria"/>
</dbReference>
<comment type="similarity">
    <text evidence="3 9">Belongs to the class-II pyridoxal-phosphate-dependent aminotransferase family. BioF subfamily.</text>
</comment>
<comment type="pathway">
    <text evidence="2 9">Cofactor biosynthesis; biotin biosynthesis.</text>
</comment>
<dbReference type="GO" id="GO:0008710">
    <property type="term" value="F:8-amino-7-oxononanoate synthase activity"/>
    <property type="evidence" value="ECO:0007669"/>
    <property type="project" value="UniProtKB-UniRule"/>
</dbReference>
<keyword evidence="12" id="KW-0012">Acyltransferase</keyword>
<dbReference type="UniPathway" id="UPA00078"/>
<evidence type="ECO:0000256" key="1">
    <source>
        <dbReference type="ARBA" id="ARBA00001933"/>
    </source>
</evidence>
<dbReference type="PANTHER" id="PTHR13693">
    <property type="entry name" value="CLASS II AMINOTRANSFERASE/8-AMINO-7-OXONONANOATE SYNTHASE"/>
    <property type="match status" value="1"/>
</dbReference>
<evidence type="ECO:0000313" key="13">
    <source>
        <dbReference type="Proteomes" id="UP000298133"/>
    </source>
</evidence>
<evidence type="ECO:0000256" key="4">
    <source>
        <dbReference type="ARBA" id="ARBA00011738"/>
    </source>
</evidence>
<comment type="function">
    <text evidence="9">Catalyzes the decarboxylative condensation of pimeloyl-[acyl-carrier protein] and L-alanine to produce 8-amino-7-oxononanoate (AON), [acyl-carrier protein], and carbon dioxide.</text>
</comment>
<dbReference type="AlphaFoldDB" id="A0A4Y8UIZ9"/>
<dbReference type="InterPro" id="IPR015422">
    <property type="entry name" value="PyrdxlP-dep_Trfase_small"/>
</dbReference>
<dbReference type="InterPro" id="IPR015421">
    <property type="entry name" value="PyrdxlP-dep_Trfase_major"/>
</dbReference>
<dbReference type="HAMAP" id="MF_01693">
    <property type="entry name" value="BioF_aminotrans_2"/>
    <property type="match status" value="1"/>
</dbReference>
<keyword evidence="7 9" id="KW-0663">Pyridoxal phosphate</keyword>
<name>A0A4Y8UIZ9_9GAMM</name>
<proteinExistence type="inferred from homology"/>
<dbReference type="InterPro" id="IPR004839">
    <property type="entry name" value="Aminotransferase_I/II_large"/>
</dbReference>
<feature type="binding site" evidence="9">
    <location>
        <position position="210"/>
    </location>
    <ligand>
        <name>pyridoxal 5'-phosphate</name>
        <dbReference type="ChEBI" id="CHEBI:597326"/>
    </ligand>
</feature>
<evidence type="ECO:0000259" key="11">
    <source>
        <dbReference type="Pfam" id="PF00155"/>
    </source>
</evidence>
<evidence type="ECO:0000256" key="6">
    <source>
        <dbReference type="ARBA" id="ARBA00022756"/>
    </source>
</evidence>
<keyword evidence="5 9" id="KW-0808">Transferase</keyword>
<comment type="cofactor">
    <cofactor evidence="1 9 10">
        <name>pyridoxal 5'-phosphate</name>
        <dbReference type="ChEBI" id="CHEBI:597326"/>
    </cofactor>
</comment>
<feature type="binding site" evidence="9">
    <location>
        <position position="134"/>
    </location>
    <ligand>
        <name>substrate</name>
    </ligand>
</feature>
<feature type="binding site" evidence="9">
    <location>
        <begin position="109"/>
        <end position="110"/>
    </location>
    <ligand>
        <name>pyridoxal 5'-phosphate</name>
        <dbReference type="ChEBI" id="CHEBI:597326"/>
    </ligand>
</feature>
<dbReference type="Pfam" id="PF00155">
    <property type="entry name" value="Aminotran_1_2"/>
    <property type="match status" value="1"/>
</dbReference>
<dbReference type="EC" id="2.3.1.47" evidence="9"/>
<feature type="binding site" evidence="9">
    <location>
        <position position="239"/>
    </location>
    <ligand>
        <name>pyridoxal 5'-phosphate</name>
        <dbReference type="ChEBI" id="CHEBI:597326"/>
    </ligand>
</feature>
<protein>
    <recommendedName>
        <fullName evidence="9">8-amino-7-oxononanoate synthase</fullName>
        <shortName evidence="9">AONS</shortName>
        <ecNumber evidence="9">2.3.1.47</ecNumber>
    </recommendedName>
    <alternativeName>
        <fullName evidence="9">7-keto-8-amino-pelargonic acid synthase</fullName>
        <shortName evidence="9">7-KAP synthase</shortName>
        <shortName evidence="9">KAPA synthase</shortName>
    </alternativeName>
    <alternativeName>
        <fullName evidence="9">8-amino-7-ketopelargonate synthase</fullName>
    </alternativeName>
</protein>